<dbReference type="PROSITE" id="PS51387">
    <property type="entry name" value="FAD_PCMH"/>
    <property type="match status" value="1"/>
</dbReference>
<dbReference type="GeneID" id="9098899"/>
<evidence type="ECO:0000256" key="2">
    <source>
        <dbReference type="ARBA" id="ARBA00022630"/>
    </source>
</evidence>
<keyword evidence="4" id="KW-0560">Oxidoreductase</keyword>
<dbReference type="STRING" id="502779.A0A0A2VLN3"/>
<evidence type="ECO:0000256" key="1">
    <source>
        <dbReference type="ARBA" id="ARBA00005466"/>
    </source>
</evidence>
<accession>A0A0A2VLN3</accession>
<gene>
    <name evidence="6" type="ORF">PAAG_11478</name>
</gene>
<dbReference type="Proteomes" id="UP000002059">
    <property type="component" value="Partially assembled WGS sequence"/>
</dbReference>
<sequence>MIHLLSSAAVLACFVSDSITLRRARGIFQHVRKSRPLRILRSRRNRHPRTSKTRWNIGIVEMSSECGRLQPPCILVPKTPEELSIIVKTLGRNKEIFAVKSSGNNPNGNFSRVDGGPLISLKDFNEIKYDAASGTVRIGAGNRWTHVVKTLEPQGVTAAGARIGHVGVGGFILGGGLNFWSTQVGWSMNTVVQFDVAFASGKIAKAFSSEKVDMFNVLRGGGNAYGIVTTYTLKAHKIGKIWGGYLTFGPDKTNEVLAAIRDFTEYYSDDKAAIIASHGIIPGNKHGEYLVANTQTARSACPEEWRGLLDLDDSVDRIFMVMNNAYNLISDIPTDGGGNGIPRRRDP</sequence>
<dbReference type="GO" id="GO:0071949">
    <property type="term" value="F:FAD binding"/>
    <property type="evidence" value="ECO:0007669"/>
    <property type="project" value="InterPro"/>
</dbReference>
<evidence type="ECO:0000313" key="7">
    <source>
        <dbReference type="Proteomes" id="UP000002059"/>
    </source>
</evidence>
<dbReference type="RefSeq" id="XP_015703255.1">
    <property type="nucleotide sequence ID" value="XM_015847123.1"/>
</dbReference>
<dbReference type="SUPFAM" id="SSF56176">
    <property type="entry name" value="FAD-binding/transporter-associated domain-like"/>
    <property type="match status" value="1"/>
</dbReference>
<dbReference type="InterPro" id="IPR016166">
    <property type="entry name" value="FAD-bd_PCMH"/>
</dbReference>
<evidence type="ECO:0000313" key="6">
    <source>
        <dbReference type="EMBL" id="KGQ01759.1"/>
    </source>
</evidence>
<dbReference type="AlphaFoldDB" id="A0A0A2VLN3"/>
<keyword evidence="7" id="KW-1185">Reference proteome</keyword>
<name>A0A0A2VLN3_PARBA</name>
<evidence type="ECO:0000259" key="5">
    <source>
        <dbReference type="PROSITE" id="PS51387"/>
    </source>
</evidence>
<protein>
    <recommendedName>
        <fullName evidence="5">FAD-binding PCMH-type domain-containing protein</fullName>
    </recommendedName>
</protein>
<dbReference type="Pfam" id="PF01565">
    <property type="entry name" value="FAD_binding_4"/>
    <property type="match status" value="1"/>
</dbReference>
<feature type="domain" description="FAD-binding PCMH-type" evidence="5">
    <location>
        <begin position="67"/>
        <end position="238"/>
    </location>
</feature>
<dbReference type="EMBL" id="KN293996">
    <property type="protein sequence ID" value="KGQ01759.1"/>
    <property type="molecule type" value="Genomic_DNA"/>
</dbReference>
<proteinExistence type="inferred from homology"/>
<dbReference type="InterPro" id="IPR050416">
    <property type="entry name" value="FAD-linked_Oxidoreductase"/>
</dbReference>
<dbReference type="InterPro" id="IPR036318">
    <property type="entry name" value="FAD-bd_PCMH-like_sf"/>
</dbReference>
<evidence type="ECO:0000256" key="4">
    <source>
        <dbReference type="ARBA" id="ARBA00023002"/>
    </source>
</evidence>
<dbReference type="Gene3D" id="3.30.465.10">
    <property type="match status" value="1"/>
</dbReference>
<dbReference type="GO" id="GO:0016491">
    <property type="term" value="F:oxidoreductase activity"/>
    <property type="evidence" value="ECO:0007669"/>
    <property type="project" value="UniProtKB-KW"/>
</dbReference>
<dbReference type="PANTHER" id="PTHR42973:SF13">
    <property type="entry name" value="FAD-BINDING PCMH-TYPE DOMAIN-CONTAINING PROTEIN"/>
    <property type="match status" value="1"/>
</dbReference>
<dbReference type="OrthoDB" id="2151789at2759"/>
<dbReference type="KEGG" id="pbl:PAAG_11478"/>
<keyword evidence="3" id="KW-0274">FAD</keyword>
<reference evidence="6 7" key="1">
    <citation type="journal article" date="2011" name="PLoS Genet.">
        <title>Comparative genomic analysis of human fungal pathogens causing paracoccidioidomycosis.</title>
        <authorList>
            <person name="Desjardins C.A."/>
            <person name="Champion M.D."/>
            <person name="Holder J.W."/>
            <person name="Muszewska A."/>
            <person name="Goldberg J."/>
            <person name="Bailao A.M."/>
            <person name="Brigido M.M."/>
            <person name="Ferreira M.E."/>
            <person name="Garcia A.M."/>
            <person name="Grynberg M."/>
            <person name="Gujja S."/>
            <person name="Heiman D.I."/>
            <person name="Henn M.R."/>
            <person name="Kodira C.D."/>
            <person name="Leon-Narvaez H."/>
            <person name="Longo L.V."/>
            <person name="Ma L.J."/>
            <person name="Malavazi I."/>
            <person name="Matsuo A.L."/>
            <person name="Morais F.V."/>
            <person name="Pereira M."/>
            <person name="Rodriguez-Brito S."/>
            <person name="Sakthikumar S."/>
            <person name="Salem-Izacc S.M."/>
            <person name="Sykes S.M."/>
            <person name="Teixeira M.M."/>
            <person name="Vallejo M.C."/>
            <person name="Walter M.E."/>
            <person name="Yandava C."/>
            <person name="Young S."/>
            <person name="Zeng Q."/>
            <person name="Zucker J."/>
            <person name="Felipe M.S."/>
            <person name="Goldman G.H."/>
            <person name="Haas B.J."/>
            <person name="McEwen J.G."/>
            <person name="Nino-Vega G."/>
            <person name="Puccia R."/>
            <person name="San-Blas G."/>
            <person name="Soares C.M."/>
            <person name="Birren B.W."/>
            <person name="Cuomo C.A."/>
        </authorList>
    </citation>
    <scope>NUCLEOTIDE SEQUENCE [LARGE SCALE GENOMIC DNA]</scope>
    <source>
        <strain evidence="7">ATCC MYA-826 / Pb01</strain>
    </source>
</reference>
<dbReference type="VEuPathDB" id="FungiDB:PAAG_11478"/>
<dbReference type="PANTHER" id="PTHR42973">
    <property type="entry name" value="BINDING OXIDOREDUCTASE, PUTATIVE (AFU_ORTHOLOGUE AFUA_1G17690)-RELATED"/>
    <property type="match status" value="1"/>
</dbReference>
<evidence type="ECO:0000256" key="3">
    <source>
        <dbReference type="ARBA" id="ARBA00022827"/>
    </source>
</evidence>
<dbReference type="InterPro" id="IPR006094">
    <property type="entry name" value="Oxid_FAD_bind_N"/>
</dbReference>
<organism evidence="6 7">
    <name type="scientific">Paracoccidioides lutzii (strain ATCC MYA-826 / Pb01)</name>
    <name type="common">Paracoccidioides brasiliensis</name>
    <dbReference type="NCBI Taxonomy" id="502779"/>
    <lineage>
        <taxon>Eukaryota</taxon>
        <taxon>Fungi</taxon>
        <taxon>Dikarya</taxon>
        <taxon>Ascomycota</taxon>
        <taxon>Pezizomycotina</taxon>
        <taxon>Eurotiomycetes</taxon>
        <taxon>Eurotiomycetidae</taxon>
        <taxon>Onygenales</taxon>
        <taxon>Ajellomycetaceae</taxon>
        <taxon>Paracoccidioides</taxon>
    </lineage>
</organism>
<comment type="similarity">
    <text evidence="1">Belongs to the oxygen-dependent FAD-linked oxidoreductase family.</text>
</comment>
<dbReference type="InterPro" id="IPR016169">
    <property type="entry name" value="FAD-bd_PCMH_sub2"/>
</dbReference>
<keyword evidence="2" id="KW-0285">Flavoprotein</keyword>
<dbReference type="HOGENOM" id="CLU_799500_0_0_1"/>